<proteinExistence type="predicted"/>
<evidence type="ECO:0000259" key="1">
    <source>
        <dbReference type="Pfam" id="PF00535"/>
    </source>
</evidence>
<dbReference type="EC" id="2.4.1.60" evidence="2"/>
<dbReference type="STRING" id="1844006.PhaeoP97_00700"/>
<dbReference type="PANTHER" id="PTHR22916:SF3">
    <property type="entry name" value="UDP-GLCNAC:BETAGAL BETA-1,3-N-ACETYLGLUCOSAMINYLTRANSFERASE-LIKE PROTEIN 1"/>
    <property type="match status" value="1"/>
</dbReference>
<dbReference type="OrthoDB" id="5291101at2"/>
<dbReference type="SUPFAM" id="SSF53448">
    <property type="entry name" value="Nucleotide-diphospho-sugar transferases"/>
    <property type="match status" value="1"/>
</dbReference>
<dbReference type="Pfam" id="PF00535">
    <property type="entry name" value="Glycos_transf_2"/>
    <property type="match status" value="1"/>
</dbReference>
<dbReference type="AlphaFoldDB" id="A0A1L3I224"/>
<keyword evidence="2" id="KW-0328">Glycosyltransferase</keyword>
<keyword evidence="3" id="KW-1185">Reference proteome</keyword>
<dbReference type="KEGG" id="php:PhaeoP97_00700"/>
<dbReference type="InterPro" id="IPR001173">
    <property type="entry name" value="Glyco_trans_2-like"/>
</dbReference>
<feature type="domain" description="Glycosyltransferase 2-like" evidence="1">
    <location>
        <begin position="7"/>
        <end position="120"/>
    </location>
</feature>
<gene>
    <name evidence="2" type="primary">rfbV</name>
    <name evidence="2" type="ORF">PhaeoP97_00700</name>
</gene>
<organism evidence="2 3">
    <name type="scientific">Phaeobacter porticola</name>
    <dbReference type="NCBI Taxonomy" id="1844006"/>
    <lineage>
        <taxon>Bacteria</taxon>
        <taxon>Pseudomonadati</taxon>
        <taxon>Pseudomonadota</taxon>
        <taxon>Alphaproteobacteria</taxon>
        <taxon>Rhodobacterales</taxon>
        <taxon>Roseobacteraceae</taxon>
        <taxon>Phaeobacter</taxon>
    </lineage>
</organism>
<protein>
    <submittedName>
        <fullName evidence="2">Abequosyltransferase RfbV</fullName>
        <ecNumber evidence="2">2.4.1.60</ecNumber>
    </submittedName>
</protein>
<keyword evidence="2" id="KW-0808">Transferase</keyword>
<dbReference type="EMBL" id="CP016364">
    <property type="protein sequence ID" value="APG46138.1"/>
    <property type="molecule type" value="Genomic_DNA"/>
</dbReference>
<sequence>MTDIKLSICVPTFNRARYLESLLQSLQQQMGLFPWPVEVIVSDNASDDETPEVIKSMQGHLRLRCLTQSENIGALRNIQKAMRAATGEYAVYLADDDRLVPEALIRAVAQLDAMPSAVTLYAPWNSVDLVTGDEGGPFYCQPKTMCIAKGDYAGLLRHVLDHSVFAEISIVRVSALRHLTPVANDIAFWAFTVPCEYLGFGDVIFSHEPFYLSVGRHFVGEYRARLGHDEVKIGWDKYRGGLEHLFGMALQQGGVENSQNLRLKAENIITNRMLVALRLRMNQGADPIETYALAARVRGQGQAGLLADRMDQIRLAAALQYICVLLPDVLQAEGVAVIGSCPPATMEALAGIASAPLREVRDAEDIRASDIVFNLGDAGDPLHVAAAQTALVALTEGDLMRKFA</sequence>
<name>A0A1L3I224_9RHOB</name>
<dbReference type="Gene3D" id="3.90.550.10">
    <property type="entry name" value="Spore Coat Polysaccharide Biosynthesis Protein SpsA, Chain A"/>
    <property type="match status" value="1"/>
</dbReference>
<dbReference type="GO" id="GO:0047600">
    <property type="term" value="F:abequosyltransferase activity"/>
    <property type="evidence" value="ECO:0007669"/>
    <property type="project" value="UniProtKB-EC"/>
</dbReference>
<dbReference type="InterPro" id="IPR029044">
    <property type="entry name" value="Nucleotide-diphossugar_trans"/>
</dbReference>
<dbReference type="Proteomes" id="UP000183859">
    <property type="component" value="Chromosome"/>
</dbReference>
<dbReference type="CDD" id="cd00761">
    <property type="entry name" value="Glyco_tranf_GTA_type"/>
    <property type="match status" value="1"/>
</dbReference>
<accession>A0A1L3I224</accession>
<dbReference type="RefSeq" id="WP_072503892.1">
    <property type="nucleotide sequence ID" value="NZ_CP016364.1"/>
</dbReference>
<evidence type="ECO:0000313" key="2">
    <source>
        <dbReference type="EMBL" id="APG46138.1"/>
    </source>
</evidence>
<reference evidence="3" key="1">
    <citation type="submission" date="2016-07" db="EMBL/GenBank/DDBJ databases">
        <title>Phaeobacter portensis sp. nov., a tropodithietic acid producing bacterium isolated from a German harbor.</title>
        <authorList>
            <person name="Freese H.M."/>
            <person name="Bunk B."/>
            <person name="Breider S."/>
            <person name="Brinkhoff T."/>
        </authorList>
    </citation>
    <scope>NUCLEOTIDE SEQUENCE [LARGE SCALE GENOMIC DNA]</scope>
    <source>
        <strain evidence="3">P97</strain>
    </source>
</reference>
<dbReference type="PANTHER" id="PTHR22916">
    <property type="entry name" value="GLYCOSYLTRANSFERASE"/>
    <property type="match status" value="1"/>
</dbReference>
<evidence type="ECO:0000313" key="3">
    <source>
        <dbReference type="Proteomes" id="UP000183859"/>
    </source>
</evidence>